<proteinExistence type="predicted"/>
<feature type="region of interest" description="Disordered" evidence="1">
    <location>
        <begin position="134"/>
        <end position="201"/>
    </location>
</feature>
<gene>
    <name evidence="2" type="ORF">A6302_04370</name>
</gene>
<sequence>MTSSSASPQALIVWTRSCWPRSSRVSSSRPAAPITPFIGVRISWLMVARNIDLARTADSASSALAASVPLRYSTAARERRRSIICRHITTTTTIISSVRAATAIASIQCRPSAHSRASTVSRLLRLLASSTSRPVSGRRLRSSARSQPRSASVKKPRASAASKAGVIASIRKTASADRRWNASSASKAAGSLPDFSRPSRL</sequence>
<evidence type="ECO:0000313" key="2">
    <source>
        <dbReference type="EMBL" id="ODN67685.1"/>
    </source>
</evidence>
<keyword evidence="3" id="KW-1185">Reference proteome</keyword>
<organism evidence="2 3">
    <name type="scientific">Methylobrevis pamukkalensis</name>
    <dbReference type="NCBI Taxonomy" id="1439726"/>
    <lineage>
        <taxon>Bacteria</taxon>
        <taxon>Pseudomonadati</taxon>
        <taxon>Pseudomonadota</taxon>
        <taxon>Alphaproteobacteria</taxon>
        <taxon>Hyphomicrobiales</taxon>
        <taxon>Pleomorphomonadaceae</taxon>
        <taxon>Methylobrevis</taxon>
    </lineage>
</organism>
<dbReference type="Proteomes" id="UP000094622">
    <property type="component" value="Unassembled WGS sequence"/>
</dbReference>
<evidence type="ECO:0000313" key="3">
    <source>
        <dbReference type="Proteomes" id="UP000094622"/>
    </source>
</evidence>
<reference evidence="2 3" key="1">
    <citation type="submission" date="2016-07" db="EMBL/GenBank/DDBJ databases">
        <title>Draft Genome Sequence of Methylobrevis pamukkalensis PK2.</title>
        <authorList>
            <person name="Vasilenko O.V."/>
            <person name="Doronina N.V."/>
            <person name="Shmareva M.N."/>
            <person name="Tarlachkov S.V."/>
            <person name="Mustakhimov I."/>
            <person name="Trotsenko Y.A."/>
        </authorList>
    </citation>
    <scope>NUCLEOTIDE SEQUENCE [LARGE SCALE GENOMIC DNA]</scope>
    <source>
        <strain evidence="2 3">PK2</strain>
    </source>
</reference>
<comment type="caution">
    <text evidence="2">The sequence shown here is derived from an EMBL/GenBank/DDBJ whole genome shotgun (WGS) entry which is preliminary data.</text>
</comment>
<dbReference type="EMBL" id="MCRJ01000203">
    <property type="protein sequence ID" value="ODN67685.1"/>
    <property type="molecule type" value="Genomic_DNA"/>
</dbReference>
<name>A0A1E3GUR2_9HYPH</name>
<accession>A0A1E3GUR2</accession>
<dbReference type="AlphaFoldDB" id="A0A1E3GUR2"/>
<protein>
    <submittedName>
        <fullName evidence="2">Uncharacterized protein</fullName>
    </submittedName>
</protein>
<evidence type="ECO:0000256" key="1">
    <source>
        <dbReference type="SAM" id="MobiDB-lite"/>
    </source>
</evidence>